<name>A0AA91F7I2_RHILI</name>
<comment type="caution">
    <text evidence="2">The sequence shown here is derived from an EMBL/GenBank/DDBJ whole genome shotgun (WGS) entry which is preliminary data.</text>
</comment>
<evidence type="ECO:0000313" key="3">
    <source>
        <dbReference type="Proteomes" id="UP000093737"/>
    </source>
</evidence>
<protein>
    <recommendedName>
        <fullName evidence="4">Glycosyltransferase</fullName>
    </recommendedName>
</protein>
<gene>
    <name evidence="2" type="ORF">A8145_16275</name>
</gene>
<organism evidence="2 3">
    <name type="scientific">Rhizobium loti</name>
    <name type="common">Mesorhizobium loti</name>
    <dbReference type="NCBI Taxonomy" id="381"/>
    <lineage>
        <taxon>Bacteria</taxon>
        <taxon>Pseudomonadati</taxon>
        <taxon>Pseudomonadota</taxon>
        <taxon>Alphaproteobacteria</taxon>
        <taxon>Hyphomicrobiales</taxon>
        <taxon>Phyllobacteriaceae</taxon>
        <taxon>Mesorhizobium</taxon>
    </lineage>
</organism>
<proteinExistence type="predicted"/>
<evidence type="ECO:0000256" key="1">
    <source>
        <dbReference type="SAM" id="Coils"/>
    </source>
</evidence>
<evidence type="ECO:0008006" key="4">
    <source>
        <dbReference type="Google" id="ProtNLM"/>
    </source>
</evidence>
<dbReference type="RefSeq" id="WP_056575189.1">
    <property type="nucleotide sequence ID" value="NZ_CP033334.1"/>
</dbReference>
<dbReference type="EMBL" id="LYTK01000012">
    <property type="protein sequence ID" value="OBQ65704.1"/>
    <property type="molecule type" value="Genomic_DNA"/>
</dbReference>
<accession>A0AA91F7I2</accession>
<feature type="coiled-coil region" evidence="1">
    <location>
        <begin position="370"/>
        <end position="397"/>
    </location>
</feature>
<dbReference type="AlphaFoldDB" id="A0AA91F7I2"/>
<dbReference type="SUPFAM" id="SSF53756">
    <property type="entry name" value="UDP-Glycosyltransferase/glycogen phosphorylase"/>
    <property type="match status" value="1"/>
</dbReference>
<evidence type="ECO:0000313" key="2">
    <source>
        <dbReference type="EMBL" id="OBQ65704.1"/>
    </source>
</evidence>
<dbReference type="Proteomes" id="UP000093737">
    <property type="component" value="Unassembled WGS sequence"/>
</dbReference>
<keyword evidence="1" id="KW-0175">Coiled coil</keyword>
<reference evidence="2 3" key="1">
    <citation type="submission" date="2016-05" db="EMBL/GenBank/DDBJ databases">
        <authorList>
            <person name="Ramsay J.P."/>
        </authorList>
    </citation>
    <scope>NUCLEOTIDE SEQUENCE [LARGE SCALE GENOMIC DNA]</scope>
    <source>
        <strain evidence="2 3">NZP2042</strain>
    </source>
</reference>
<sequence>MVVRSFAGGRQCRPASPAAEKLCQDPSVRIVLGTYQFDDVGGSETYAITIAEQFLKLGHDITIYVKAPGKMAQVARERAIRIATDLELPTPDVVLSQDGVVAYEISARWPEVPHAFICHSPLFELQTPPAVPGVVGAVVVMSARFEDRLRALATKHRIVRFRQPIDVDRLAPRGAARKQPKKALLLGNYLQGEAKRFLVDAWSGAGVEFMQVGSPAGTNSADIVQAIAEADIVVGKARAILDAMSCGRPAYVYDVFGTDGWVTPQVYEAMEADAFAGLALSRPFDPAQLVTDLGAYDPLMGMANRKLVMMHHHARIHAQQMIDLCSDLAKPTASRTTPKLELSRLVASNWRSESKLLSARIAFGPVAERAKRAEDEVSRLRAENGQYRRTIEQLTRELNILTTGEERNDFRRRMAAKVDRDLEADQGKLSENTTDEPGVKIHMSQINRRVVIAKIKRLIRKHYRRLTE</sequence>